<dbReference type="InterPro" id="IPR050712">
    <property type="entry name" value="NAD(P)H-dep_reductase"/>
</dbReference>
<dbReference type="PANTHER" id="PTHR30543">
    <property type="entry name" value="CHROMATE REDUCTASE"/>
    <property type="match status" value="1"/>
</dbReference>
<reference evidence="2 3" key="1">
    <citation type="submission" date="2020-08" db="EMBL/GenBank/DDBJ databases">
        <title>Genomic Encyclopedia of Type Strains, Phase IV (KMG-IV): sequencing the most valuable type-strain genomes for metagenomic binning, comparative biology and taxonomic classification.</title>
        <authorList>
            <person name="Goeker M."/>
        </authorList>
    </citation>
    <scope>NUCLEOTIDE SEQUENCE [LARGE SCALE GENOMIC DNA]</scope>
    <source>
        <strain evidence="2 3">DSM 17454</strain>
    </source>
</reference>
<dbReference type="EMBL" id="JACHGI010000001">
    <property type="protein sequence ID" value="MBB6464294.1"/>
    <property type="molecule type" value="Genomic_DNA"/>
</dbReference>
<proteinExistence type="predicted"/>
<protein>
    <submittedName>
        <fullName evidence="2">NAD(P)H-dependent FMN reductase</fullName>
    </submittedName>
</protein>
<dbReference type="Gene3D" id="3.40.50.360">
    <property type="match status" value="1"/>
</dbReference>
<evidence type="ECO:0000313" key="2">
    <source>
        <dbReference type="EMBL" id="MBB6464294.1"/>
    </source>
</evidence>
<sequence length="201" mass="22203">MSKPKIAIVVGSTRAARFADTPVEWIAKIAKSHGDIEVEIVDLRDFPLPFFDEVASSAWVPSQNEVAQRWQKKVAEFDGYIFTAAEYNHGPTAVLKNALDYAAKEWNKKPAGFVGYGGVGGARAVEQLRMHAVELQMAPTKAAVHIVWADFLAVRQGEKKLSDFDHLNQSANGLIEEITWWAKALKIAREADVLNEEAKAA</sequence>
<dbReference type="InterPro" id="IPR029039">
    <property type="entry name" value="Flavoprotein-like_sf"/>
</dbReference>
<feature type="domain" description="NADPH-dependent FMN reductase-like" evidence="1">
    <location>
        <begin position="4"/>
        <end position="143"/>
    </location>
</feature>
<dbReference type="PANTHER" id="PTHR30543:SF21">
    <property type="entry name" value="NAD(P)H-DEPENDENT FMN REDUCTASE LOT6"/>
    <property type="match status" value="1"/>
</dbReference>
<dbReference type="GO" id="GO:0016491">
    <property type="term" value="F:oxidoreductase activity"/>
    <property type="evidence" value="ECO:0007669"/>
    <property type="project" value="InterPro"/>
</dbReference>
<name>A0A8E1WAA3_9HYPH</name>
<organism evidence="2 3">
    <name type="scientific">Aminobacter carboxidus</name>
    <dbReference type="NCBI Taxonomy" id="376165"/>
    <lineage>
        <taxon>Bacteria</taxon>
        <taxon>Pseudomonadati</taxon>
        <taxon>Pseudomonadota</taxon>
        <taxon>Alphaproteobacteria</taxon>
        <taxon>Hyphomicrobiales</taxon>
        <taxon>Phyllobacteriaceae</taxon>
        <taxon>Aminobacter</taxon>
    </lineage>
</organism>
<dbReference type="GO" id="GO:0005829">
    <property type="term" value="C:cytosol"/>
    <property type="evidence" value="ECO:0007669"/>
    <property type="project" value="TreeGrafter"/>
</dbReference>
<dbReference type="Proteomes" id="UP000532373">
    <property type="component" value="Unassembled WGS sequence"/>
</dbReference>
<evidence type="ECO:0000313" key="3">
    <source>
        <dbReference type="Proteomes" id="UP000532373"/>
    </source>
</evidence>
<evidence type="ECO:0000259" key="1">
    <source>
        <dbReference type="Pfam" id="PF03358"/>
    </source>
</evidence>
<comment type="caution">
    <text evidence="2">The sequence shown here is derived from an EMBL/GenBank/DDBJ whole genome shotgun (WGS) entry which is preliminary data.</text>
</comment>
<gene>
    <name evidence="2" type="ORF">HNQ96_000141</name>
</gene>
<dbReference type="RefSeq" id="WP_184766906.1">
    <property type="nucleotide sequence ID" value="NZ_JACHGI010000001.1"/>
</dbReference>
<dbReference type="Pfam" id="PF03358">
    <property type="entry name" value="FMN_red"/>
    <property type="match status" value="1"/>
</dbReference>
<accession>A0A8E1WAA3</accession>
<dbReference type="InterPro" id="IPR005025">
    <property type="entry name" value="FMN_Rdtase-like_dom"/>
</dbReference>
<dbReference type="AlphaFoldDB" id="A0A8E1WAA3"/>
<dbReference type="SUPFAM" id="SSF52218">
    <property type="entry name" value="Flavoproteins"/>
    <property type="match status" value="1"/>
</dbReference>
<dbReference type="GO" id="GO:0010181">
    <property type="term" value="F:FMN binding"/>
    <property type="evidence" value="ECO:0007669"/>
    <property type="project" value="TreeGrafter"/>
</dbReference>